<dbReference type="AlphaFoldDB" id="A0A4W5QBG1"/>
<name>A0A4W5QBG1_9TELE</name>
<feature type="region of interest" description="Disordered" evidence="1">
    <location>
        <begin position="33"/>
        <end position="52"/>
    </location>
</feature>
<organism evidence="2 3">
    <name type="scientific">Hucho hucho</name>
    <name type="common">huchen</name>
    <dbReference type="NCBI Taxonomy" id="62062"/>
    <lineage>
        <taxon>Eukaryota</taxon>
        <taxon>Metazoa</taxon>
        <taxon>Chordata</taxon>
        <taxon>Craniata</taxon>
        <taxon>Vertebrata</taxon>
        <taxon>Euteleostomi</taxon>
        <taxon>Actinopterygii</taxon>
        <taxon>Neopterygii</taxon>
        <taxon>Teleostei</taxon>
        <taxon>Protacanthopterygii</taxon>
        <taxon>Salmoniformes</taxon>
        <taxon>Salmonidae</taxon>
        <taxon>Salmoninae</taxon>
        <taxon>Hucho</taxon>
    </lineage>
</organism>
<dbReference type="GeneTree" id="ENSGT01060000253633"/>
<feature type="region of interest" description="Disordered" evidence="1">
    <location>
        <begin position="113"/>
        <end position="143"/>
    </location>
</feature>
<reference evidence="2" key="2">
    <citation type="submission" date="2025-08" db="UniProtKB">
        <authorList>
            <consortium name="Ensembl"/>
        </authorList>
    </citation>
    <scope>IDENTIFICATION</scope>
</reference>
<proteinExistence type="predicted"/>
<keyword evidence="3" id="KW-1185">Reference proteome</keyword>
<dbReference type="Proteomes" id="UP000314982">
    <property type="component" value="Unassembled WGS sequence"/>
</dbReference>
<feature type="region of interest" description="Disordered" evidence="1">
    <location>
        <begin position="78"/>
        <end position="99"/>
    </location>
</feature>
<evidence type="ECO:0000313" key="2">
    <source>
        <dbReference type="Ensembl" id="ENSHHUP00000074661.1"/>
    </source>
</evidence>
<feature type="region of interest" description="Disordered" evidence="1">
    <location>
        <begin position="1"/>
        <end position="20"/>
    </location>
</feature>
<dbReference type="STRING" id="62062.ENSHHUP00000074661"/>
<evidence type="ECO:0000256" key="1">
    <source>
        <dbReference type="SAM" id="MobiDB-lite"/>
    </source>
</evidence>
<evidence type="ECO:0000313" key="3">
    <source>
        <dbReference type="Proteomes" id="UP000314982"/>
    </source>
</evidence>
<accession>A0A4W5QBG1</accession>
<reference evidence="2" key="3">
    <citation type="submission" date="2025-09" db="UniProtKB">
        <authorList>
            <consortium name="Ensembl"/>
        </authorList>
    </citation>
    <scope>IDENTIFICATION</scope>
</reference>
<reference evidence="3" key="1">
    <citation type="submission" date="2018-06" db="EMBL/GenBank/DDBJ databases">
        <title>Genome assembly of Danube salmon.</title>
        <authorList>
            <person name="Macqueen D.J."/>
            <person name="Gundappa M.K."/>
        </authorList>
    </citation>
    <scope>NUCLEOTIDE SEQUENCE [LARGE SCALE GENOMIC DNA]</scope>
</reference>
<protein>
    <submittedName>
        <fullName evidence="2">Uncharacterized protein</fullName>
    </submittedName>
</protein>
<sequence>MNMMERVMISDSTNNSEEDNVVPMNNLLEQFEEREEEPAAVVKETSVEKEKKVEVKEEKVNDLIGQDTTEIKIEAAMIQTSPVASSPEEPVDDVKPELTTEEQDVVTIYVVTPEDSTPSPGTPKHEATPLEASSKGTTPKDEPIPVCTIFSQSKVVAAAGGAQRLPLVNCLPWSASVLRGR</sequence>
<dbReference type="Ensembl" id="ENSHHUT00000077110.1">
    <property type="protein sequence ID" value="ENSHHUP00000074661.1"/>
    <property type="gene ID" value="ENSHHUG00000043801.1"/>
</dbReference>